<dbReference type="AlphaFoldDB" id="A0A498CED8"/>
<organism evidence="2 3">
    <name type="scientific">Alkalispirillum mobile</name>
    <dbReference type="NCBI Taxonomy" id="85925"/>
    <lineage>
        <taxon>Bacteria</taxon>
        <taxon>Pseudomonadati</taxon>
        <taxon>Pseudomonadota</taxon>
        <taxon>Gammaproteobacteria</taxon>
        <taxon>Chromatiales</taxon>
        <taxon>Ectothiorhodospiraceae</taxon>
        <taxon>Alkalispirillum</taxon>
    </lineage>
</organism>
<protein>
    <recommendedName>
        <fullName evidence="4">Zn-dependent protease</fullName>
    </recommendedName>
</protein>
<dbReference type="OrthoDB" id="9805386at2"/>
<feature type="transmembrane region" description="Helical" evidence="1">
    <location>
        <begin position="123"/>
        <end position="141"/>
    </location>
</feature>
<dbReference type="Proteomes" id="UP000275461">
    <property type="component" value="Unassembled WGS sequence"/>
</dbReference>
<dbReference type="InterPro" id="IPR007395">
    <property type="entry name" value="Zn_peptidase_2"/>
</dbReference>
<dbReference type="EMBL" id="RCDA01000001">
    <property type="protein sequence ID" value="RLK50681.1"/>
    <property type="molecule type" value="Genomic_DNA"/>
</dbReference>
<comment type="caution">
    <text evidence="2">The sequence shown here is derived from an EMBL/GenBank/DDBJ whole genome shotgun (WGS) entry which is preliminary data.</text>
</comment>
<keyword evidence="1" id="KW-0472">Membrane</keyword>
<evidence type="ECO:0000256" key="1">
    <source>
        <dbReference type="SAM" id="Phobius"/>
    </source>
</evidence>
<dbReference type="RefSeq" id="WP_121441149.1">
    <property type="nucleotide sequence ID" value="NZ_RCDA01000001.1"/>
</dbReference>
<reference evidence="2 3" key="1">
    <citation type="submission" date="2018-10" db="EMBL/GenBank/DDBJ databases">
        <title>Genomic Encyclopedia of Type Strains, Phase IV (KMG-IV): sequencing the most valuable type-strain genomes for metagenomic binning, comparative biology and taxonomic classification.</title>
        <authorList>
            <person name="Goeker M."/>
        </authorList>
    </citation>
    <scope>NUCLEOTIDE SEQUENCE [LARGE SCALE GENOMIC DNA]</scope>
    <source>
        <strain evidence="2 3">DSM 12769</strain>
    </source>
</reference>
<name>A0A498CED8_9GAMM</name>
<keyword evidence="1" id="KW-0812">Transmembrane</keyword>
<feature type="transmembrane region" description="Helical" evidence="1">
    <location>
        <begin position="201"/>
        <end position="224"/>
    </location>
</feature>
<gene>
    <name evidence="2" type="ORF">DFR31_0587</name>
</gene>
<keyword evidence="3" id="KW-1185">Reference proteome</keyword>
<evidence type="ECO:0000313" key="2">
    <source>
        <dbReference type="EMBL" id="RLK50681.1"/>
    </source>
</evidence>
<keyword evidence="1" id="KW-1133">Transmembrane helix</keyword>
<evidence type="ECO:0008006" key="4">
    <source>
        <dbReference type="Google" id="ProtNLM"/>
    </source>
</evidence>
<feature type="transmembrane region" description="Helical" evidence="1">
    <location>
        <begin position="148"/>
        <end position="167"/>
    </location>
</feature>
<proteinExistence type="predicted"/>
<accession>A0A498CED8</accession>
<dbReference type="PANTHER" id="PTHR36434">
    <property type="entry name" value="MEMBRANE PROTEASE YUGP-RELATED"/>
    <property type="match status" value="1"/>
</dbReference>
<dbReference type="Pfam" id="PF04298">
    <property type="entry name" value="Zn_peptidase_2"/>
    <property type="match status" value="1"/>
</dbReference>
<evidence type="ECO:0000313" key="3">
    <source>
        <dbReference type="Proteomes" id="UP000275461"/>
    </source>
</evidence>
<dbReference type="PANTHER" id="PTHR36434:SF1">
    <property type="entry name" value="MEMBRANE PROTEASE YUGP-RELATED"/>
    <property type="match status" value="1"/>
</dbReference>
<sequence>MIALVILGLLLLAVLYLPSWWVKRVMRKYSAPADRYPGTGGELARHLLQRAQLDEVKVEVTEPGADHYDPEARAVRLSPDNYRGRSLTAVTVAAHEVGHALQHASNYPPFKARGHLVRLAAGGQRLGAIMMFAIPVVTLLVRVPAPGLLLFVAGLLSMGLAAVVHLVTLPTEWDASFGRALPMLERGEYLKPVDYPHARRILTAAALTYVAQSLVSLLNVWAWLKMLKR</sequence>